<dbReference type="InterPro" id="IPR003012">
    <property type="entry name" value="Tet_transcr_reg_TetR"/>
</dbReference>
<evidence type="ECO:0000256" key="3">
    <source>
        <dbReference type="ARBA" id="ARBA00023125"/>
    </source>
</evidence>
<dbReference type="SUPFAM" id="SSF48498">
    <property type="entry name" value="Tetracyclin repressor-like, C-terminal domain"/>
    <property type="match status" value="1"/>
</dbReference>
<dbReference type="InterPro" id="IPR009057">
    <property type="entry name" value="Homeodomain-like_sf"/>
</dbReference>
<dbReference type="EMBL" id="JNVU01000025">
    <property type="protein sequence ID" value="KEI44511.1"/>
    <property type="molecule type" value="Genomic_DNA"/>
</dbReference>
<dbReference type="InterPro" id="IPR050109">
    <property type="entry name" value="HTH-type_TetR-like_transc_reg"/>
</dbReference>
<dbReference type="Proteomes" id="UP000031419">
    <property type="component" value="Unassembled WGS sequence"/>
</dbReference>
<evidence type="ECO:0000259" key="6">
    <source>
        <dbReference type="PROSITE" id="PS50977"/>
    </source>
</evidence>
<dbReference type="InterPro" id="IPR004111">
    <property type="entry name" value="Repressor_TetR_C"/>
</dbReference>
<dbReference type="OrthoDB" id="3291296at2"/>
<accession>A0A073AYV5</accession>
<keyword evidence="4" id="KW-0804">Transcription</keyword>
<dbReference type="Pfam" id="PF02909">
    <property type="entry name" value="TetR_C_1"/>
    <property type="match status" value="1"/>
</dbReference>
<dbReference type="STRING" id="28042.GU90_10110"/>
<evidence type="ECO:0000313" key="7">
    <source>
        <dbReference type="EMBL" id="KEI44511.1"/>
    </source>
</evidence>
<dbReference type="GO" id="GO:0046677">
    <property type="term" value="P:response to antibiotic"/>
    <property type="evidence" value="ECO:0007669"/>
    <property type="project" value="InterPro"/>
</dbReference>
<dbReference type="GO" id="GO:0045892">
    <property type="term" value="P:negative regulation of DNA-templated transcription"/>
    <property type="evidence" value="ECO:0007669"/>
    <property type="project" value="InterPro"/>
</dbReference>
<dbReference type="PRINTS" id="PR00400">
    <property type="entry name" value="TETREPRESSOR"/>
</dbReference>
<dbReference type="Pfam" id="PF00440">
    <property type="entry name" value="TetR_N"/>
    <property type="match status" value="1"/>
</dbReference>
<keyword evidence="3 5" id="KW-0238">DNA-binding</keyword>
<dbReference type="eggNOG" id="COG1309">
    <property type="taxonomic scope" value="Bacteria"/>
</dbReference>
<comment type="caution">
    <text evidence="7">The sequence shown here is derived from an EMBL/GenBank/DDBJ whole genome shotgun (WGS) entry which is preliminary data.</text>
</comment>
<dbReference type="AlphaFoldDB" id="A0A073AYV5"/>
<dbReference type="Gene3D" id="1.10.357.10">
    <property type="entry name" value="Tetracycline Repressor, domain 2"/>
    <property type="match status" value="1"/>
</dbReference>
<reference evidence="7 8" key="1">
    <citation type="submission" date="2014-06" db="EMBL/GenBank/DDBJ databases">
        <title>Saccharopolyspora rectivirgula DSM-43113 Genome sequencing.</title>
        <authorList>
            <person name="Barrera C."/>
            <person name="Millon L."/>
            <person name="Rognon B."/>
            <person name="Zaugg C."/>
            <person name="Monod M."/>
        </authorList>
    </citation>
    <scope>NUCLEOTIDE SEQUENCE [LARGE SCALE GENOMIC DNA]</scope>
    <source>
        <strain evidence="7 8">DSM 43113</strain>
    </source>
</reference>
<name>A0A073AYV5_9PSEU</name>
<keyword evidence="8" id="KW-1185">Reference proteome</keyword>
<dbReference type="SUPFAM" id="SSF46689">
    <property type="entry name" value="Homeodomain-like"/>
    <property type="match status" value="1"/>
</dbReference>
<dbReference type="PANTHER" id="PTHR30055">
    <property type="entry name" value="HTH-TYPE TRANSCRIPTIONAL REGULATOR RUTR"/>
    <property type="match status" value="1"/>
</dbReference>
<evidence type="ECO:0000256" key="1">
    <source>
        <dbReference type="ARBA" id="ARBA00022491"/>
    </source>
</evidence>
<organism evidence="7 8">
    <name type="scientific">Saccharopolyspora rectivirgula</name>
    <dbReference type="NCBI Taxonomy" id="28042"/>
    <lineage>
        <taxon>Bacteria</taxon>
        <taxon>Bacillati</taxon>
        <taxon>Actinomycetota</taxon>
        <taxon>Actinomycetes</taxon>
        <taxon>Pseudonocardiales</taxon>
        <taxon>Pseudonocardiaceae</taxon>
        <taxon>Saccharopolyspora</taxon>
    </lineage>
</organism>
<dbReference type="GO" id="GO:0003700">
    <property type="term" value="F:DNA-binding transcription factor activity"/>
    <property type="evidence" value="ECO:0007669"/>
    <property type="project" value="TreeGrafter"/>
</dbReference>
<dbReference type="GO" id="GO:0000976">
    <property type="term" value="F:transcription cis-regulatory region binding"/>
    <property type="evidence" value="ECO:0007669"/>
    <property type="project" value="TreeGrafter"/>
</dbReference>
<feature type="domain" description="HTH tetR-type" evidence="6">
    <location>
        <begin position="8"/>
        <end position="68"/>
    </location>
</feature>
<dbReference type="RefSeq" id="WP_029719430.1">
    <property type="nucleotide sequence ID" value="NZ_JNVU01000025.1"/>
</dbReference>
<gene>
    <name evidence="7" type="ORF">GU90_10110</name>
</gene>
<keyword evidence="1" id="KW-0678">Repressor</keyword>
<sequence>MPRPTTPLLSLEAIRQAGLEIIDNEGLERLSMRRLAERLGVRAASLYNHVPTKEHLLHEIADGVMAQVDVSGFEVDWVTGLRSWARSYRAALAAHPNLVPFLASGPARRENALRRADAVHGGLTSAGWPERYATMIGASTKYLVVGSALSSFSRGFPDDAAVYTDRFPHLKHAHLLPSHAGEIDSDSFELALSALIDGLQQLYREITGQGGSRRS</sequence>
<evidence type="ECO:0000256" key="4">
    <source>
        <dbReference type="ARBA" id="ARBA00023163"/>
    </source>
</evidence>
<dbReference type="PROSITE" id="PS50977">
    <property type="entry name" value="HTH_TETR_2"/>
    <property type="match status" value="1"/>
</dbReference>
<feature type="DNA-binding region" description="H-T-H motif" evidence="5">
    <location>
        <begin position="31"/>
        <end position="50"/>
    </location>
</feature>
<dbReference type="InterPro" id="IPR001647">
    <property type="entry name" value="HTH_TetR"/>
</dbReference>
<evidence type="ECO:0000313" key="8">
    <source>
        <dbReference type="Proteomes" id="UP000031419"/>
    </source>
</evidence>
<evidence type="ECO:0000256" key="2">
    <source>
        <dbReference type="ARBA" id="ARBA00023015"/>
    </source>
</evidence>
<proteinExistence type="predicted"/>
<keyword evidence="2" id="KW-0805">Transcription regulation</keyword>
<evidence type="ECO:0000256" key="5">
    <source>
        <dbReference type="PROSITE-ProRule" id="PRU00335"/>
    </source>
</evidence>
<dbReference type="InterPro" id="IPR036271">
    <property type="entry name" value="Tet_transcr_reg_TetR-rel_C_sf"/>
</dbReference>
<dbReference type="PANTHER" id="PTHR30055:SF151">
    <property type="entry name" value="TRANSCRIPTIONAL REGULATORY PROTEIN"/>
    <property type="match status" value="1"/>
</dbReference>
<protein>
    <submittedName>
        <fullName evidence="7">TetR family transcriptional regulator</fullName>
    </submittedName>
</protein>